<organism evidence="1 2">
    <name type="scientific">Pleurodeles waltl</name>
    <name type="common">Iberian ribbed newt</name>
    <dbReference type="NCBI Taxonomy" id="8319"/>
    <lineage>
        <taxon>Eukaryota</taxon>
        <taxon>Metazoa</taxon>
        <taxon>Chordata</taxon>
        <taxon>Craniata</taxon>
        <taxon>Vertebrata</taxon>
        <taxon>Euteleostomi</taxon>
        <taxon>Amphibia</taxon>
        <taxon>Batrachia</taxon>
        <taxon>Caudata</taxon>
        <taxon>Salamandroidea</taxon>
        <taxon>Salamandridae</taxon>
        <taxon>Pleurodelinae</taxon>
        <taxon>Pleurodeles</taxon>
    </lineage>
</organism>
<sequence length="85" mass="9610">MMSQGRRCCDVVGSSQTLDLRHSGVSEVEQDQRLQRCEAYRVVGLLRASLAEPSRGLVAHFCMIMAMSLTVESWYEVKADLFLQE</sequence>
<keyword evidence="2" id="KW-1185">Reference proteome</keyword>
<accession>A0AAV7KUG7</accession>
<dbReference type="AlphaFoldDB" id="A0AAV7KUG7"/>
<protein>
    <submittedName>
        <fullName evidence="1">Uncharacterized protein</fullName>
    </submittedName>
</protein>
<name>A0AAV7KUG7_PLEWA</name>
<dbReference type="EMBL" id="JANPWB010000016">
    <property type="protein sequence ID" value="KAJ1082890.1"/>
    <property type="molecule type" value="Genomic_DNA"/>
</dbReference>
<reference evidence="1" key="1">
    <citation type="journal article" date="2022" name="bioRxiv">
        <title>Sequencing and chromosome-scale assembly of the giantPleurodeles waltlgenome.</title>
        <authorList>
            <person name="Brown T."/>
            <person name="Elewa A."/>
            <person name="Iarovenko S."/>
            <person name="Subramanian E."/>
            <person name="Araus A.J."/>
            <person name="Petzold A."/>
            <person name="Susuki M."/>
            <person name="Suzuki K.-i.T."/>
            <person name="Hayashi T."/>
            <person name="Toyoda A."/>
            <person name="Oliveira C."/>
            <person name="Osipova E."/>
            <person name="Leigh N.D."/>
            <person name="Simon A."/>
            <person name="Yun M.H."/>
        </authorList>
    </citation>
    <scope>NUCLEOTIDE SEQUENCE</scope>
    <source>
        <strain evidence="1">20211129_DDA</strain>
        <tissue evidence="1">Liver</tissue>
    </source>
</reference>
<comment type="caution">
    <text evidence="1">The sequence shown here is derived from an EMBL/GenBank/DDBJ whole genome shotgun (WGS) entry which is preliminary data.</text>
</comment>
<gene>
    <name evidence="1" type="ORF">NDU88_003053</name>
</gene>
<proteinExistence type="predicted"/>
<dbReference type="Proteomes" id="UP001066276">
    <property type="component" value="Chromosome 12"/>
</dbReference>
<evidence type="ECO:0000313" key="2">
    <source>
        <dbReference type="Proteomes" id="UP001066276"/>
    </source>
</evidence>
<evidence type="ECO:0000313" key="1">
    <source>
        <dbReference type="EMBL" id="KAJ1082890.1"/>
    </source>
</evidence>